<evidence type="ECO:0000313" key="2">
    <source>
        <dbReference type="Proteomes" id="UP001370758"/>
    </source>
</evidence>
<dbReference type="EMBL" id="JAVHJL010000008">
    <property type="protein sequence ID" value="KAK6498507.1"/>
    <property type="molecule type" value="Genomic_DNA"/>
</dbReference>
<protein>
    <recommendedName>
        <fullName evidence="3">F-box domain-containing protein</fullName>
    </recommendedName>
</protein>
<evidence type="ECO:0000313" key="1">
    <source>
        <dbReference type="EMBL" id="KAK6498507.1"/>
    </source>
</evidence>
<gene>
    <name evidence="1" type="ORF">TWF481_011095</name>
</gene>
<proteinExistence type="predicted"/>
<dbReference type="Proteomes" id="UP001370758">
    <property type="component" value="Unassembled WGS sequence"/>
</dbReference>
<reference evidence="1 2" key="1">
    <citation type="submission" date="2023-08" db="EMBL/GenBank/DDBJ databases">
        <authorList>
            <person name="Palmer J.M."/>
        </authorList>
    </citation>
    <scope>NUCLEOTIDE SEQUENCE [LARGE SCALE GENOMIC DNA]</scope>
    <source>
        <strain evidence="1 2">TWF481</strain>
    </source>
</reference>
<dbReference type="AlphaFoldDB" id="A0AAV9VYE5"/>
<accession>A0AAV9VYE5</accession>
<sequence>MENTIPLHPELIFEVLRHTSVKSIWNFARTSRTSYLLAFRVLASRYKFPLSIPHAITSGFKRRHEEGGYFHIIDTVSIDVTEDTWTTTSLPHLLAYLSTRRSIPASANVKIHSSKHKYCSIDAVALLLKEVFVKFPDVVVGVCIDVEIAQMDEMLLVKRLKDLYRPVRSEMSVHNLQGVLPLTAVEILVKAQDPRNMANCFMVFIEHILNVGSGDKGINRLEDVKIVAKWRDYNSQNAVMTNSLHMDSLKSDSVRRVWIEDKNWNSVPNLAFEVLKAWPCTEALHLDLGLGSRLLDYSSILAKMGNLRELSIPFPYADSFTGDGGDCCMNSLFLKHMRTDPQSRAFTGGACSLREINFHYLRRDGLMTNRTKMDLKGTRVGDGSTGLLTDLGERPTDPTDLASMRELMLVPSLRRDDARWLITEKKVLVPFMSELAAGLMEAGDQLEHWKVPEDAVFDPDVNRCGVWCTQCACLA</sequence>
<organism evidence="1 2">
    <name type="scientific">Arthrobotrys musiformis</name>
    <dbReference type="NCBI Taxonomy" id="47236"/>
    <lineage>
        <taxon>Eukaryota</taxon>
        <taxon>Fungi</taxon>
        <taxon>Dikarya</taxon>
        <taxon>Ascomycota</taxon>
        <taxon>Pezizomycotina</taxon>
        <taxon>Orbiliomycetes</taxon>
        <taxon>Orbiliales</taxon>
        <taxon>Orbiliaceae</taxon>
        <taxon>Arthrobotrys</taxon>
    </lineage>
</organism>
<evidence type="ECO:0008006" key="3">
    <source>
        <dbReference type="Google" id="ProtNLM"/>
    </source>
</evidence>
<comment type="caution">
    <text evidence="1">The sequence shown here is derived from an EMBL/GenBank/DDBJ whole genome shotgun (WGS) entry which is preliminary data.</text>
</comment>
<keyword evidence="2" id="KW-1185">Reference proteome</keyword>
<name>A0AAV9VYE5_9PEZI</name>